<proteinExistence type="predicted"/>
<dbReference type="Proteomes" id="UP000247437">
    <property type="component" value="Unassembled WGS sequence"/>
</dbReference>
<name>A0A2W0EMC1_PSEJE</name>
<organism evidence="1 2">
    <name type="scientific">Pseudomonas jessenii</name>
    <dbReference type="NCBI Taxonomy" id="77298"/>
    <lineage>
        <taxon>Bacteria</taxon>
        <taxon>Pseudomonadati</taxon>
        <taxon>Pseudomonadota</taxon>
        <taxon>Gammaproteobacteria</taxon>
        <taxon>Pseudomonadales</taxon>
        <taxon>Pseudomonadaceae</taxon>
        <taxon>Pseudomonas</taxon>
    </lineage>
</organism>
<accession>A0A2W0EMC1</accession>
<gene>
    <name evidence="1" type="ORF">CRX42_18185</name>
</gene>
<comment type="caution">
    <text evidence="1">The sequence shown here is derived from an EMBL/GenBank/DDBJ whole genome shotgun (WGS) entry which is preliminary data.</text>
</comment>
<dbReference type="EMBL" id="PDLL01000227">
    <property type="protein sequence ID" value="PYY69126.1"/>
    <property type="molecule type" value="Genomic_DNA"/>
</dbReference>
<reference evidence="1 2" key="1">
    <citation type="journal article" date="2018" name="Appl. Microbiol. Biotechnol.">
        <title>Characterization of the caprolactam degradation pathway in Pseudomonas jessenii using mass spectrometry-based proteomics.</title>
        <authorList>
            <person name="Otzen M."/>
            <person name="Palacio C."/>
            <person name="Janssen D.B."/>
        </authorList>
    </citation>
    <scope>NUCLEOTIDE SEQUENCE [LARGE SCALE GENOMIC DNA]</scope>
    <source>
        <strain evidence="1 2">GO3</strain>
    </source>
</reference>
<evidence type="ECO:0000313" key="2">
    <source>
        <dbReference type="Proteomes" id="UP000247437"/>
    </source>
</evidence>
<evidence type="ECO:0000313" key="1">
    <source>
        <dbReference type="EMBL" id="PYY69126.1"/>
    </source>
</evidence>
<dbReference type="AlphaFoldDB" id="A0A2W0EMC1"/>
<sequence length="67" mass="7305">MHAVDLWNEDKALPSDEVEACPQEGFDHEVADGSRAWLELLRVAGISRKGAGMRSPCDSHQDTQSPG</sequence>
<protein>
    <submittedName>
        <fullName evidence="1">Uncharacterized protein</fullName>
    </submittedName>
</protein>